<evidence type="ECO:0000313" key="2">
    <source>
        <dbReference type="EMBL" id="RAM01305.1"/>
    </source>
</evidence>
<organism evidence="2 3">
    <name type="scientific">Desulfobacter hydrogenophilus</name>
    <dbReference type="NCBI Taxonomy" id="2291"/>
    <lineage>
        <taxon>Bacteria</taxon>
        <taxon>Pseudomonadati</taxon>
        <taxon>Thermodesulfobacteriota</taxon>
        <taxon>Desulfobacteria</taxon>
        <taxon>Desulfobacterales</taxon>
        <taxon>Desulfobacteraceae</taxon>
        <taxon>Desulfobacter</taxon>
    </lineage>
</organism>
<dbReference type="SUPFAM" id="SSF82784">
    <property type="entry name" value="OsmC-like"/>
    <property type="match status" value="1"/>
</dbReference>
<gene>
    <name evidence="2" type="ORF">DO021_14625</name>
    <name evidence="1" type="ORF">EYB58_10410</name>
</gene>
<protein>
    <submittedName>
        <fullName evidence="2">OsmC family peroxiredoxin</fullName>
    </submittedName>
</protein>
<dbReference type="Pfam" id="PF02566">
    <property type="entry name" value="OsmC"/>
    <property type="match status" value="1"/>
</dbReference>
<dbReference type="Gene3D" id="3.30.300.20">
    <property type="match status" value="1"/>
</dbReference>
<dbReference type="InterPro" id="IPR015946">
    <property type="entry name" value="KH_dom-like_a/b"/>
</dbReference>
<keyword evidence="4" id="KW-1185">Reference proteome</keyword>
<dbReference type="PANTHER" id="PTHR34352:SF1">
    <property type="entry name" value="PROTEIN YHFA"/>
    <property type="match status" value="1"/>
</dbReference>
<dbReference type="OrthoDB" id="9804010at2"/>
<accession>A0A328FE36</accession>
<dbReference type="PANTHER" id="PTHR34352">
    <property type="entry name" value="PROTEIN YHFA"/>
    <property type="match status" value="1"/>
</dbReference>
<proteinExistence type="predicted"/>
<evidence type="ECO:0000313" key="1">
    <source>
        <dbReference type="EMBL" id="QBH13298.1"/>
    </source>
</evidence>
<sequence>MKISGRKTGKLAFEIKQDSYTYTLDAPESAGGEGAGPSPKGLLLSGLIGCTGIDVAMILGKMRVDTQDIKITAETELTDQEPSIFKEIILSYHITGNEKDTKKIRRAVSLSMETYCGVSAMLKKNSRIIPKIYLNGKEI</sequence>
<dbReference type="EMBL" id="CP036313">
    <property type="protein sequence ID" value="QBH13298.1"/>
    <property type="molecule type" value="Genomic_DNA"/>
</dbReference>
<reference evidence="1 4" key="2">
    <citation type="submission" date="2019-02" db="EMBL/GenBank/DDBJ databases">
        <title>Complete genome sequence of Desulfobacter hydrogenophilus AcRS1.</title>
        <authorList>
            <person name="Marietou A."/>
            <person name="Lund M.B."/>
            <person name="Marshall I.P.G."/>
            <person name="Schreiber L."/>
            <person name="Jorgensen B."/>
        </authorList>
    </citation>
    <scope>NUCLEOTIDE SEQUENCE [LARGE SCALE GENOMIC DNA]</scope>
    <source>
        <strain evidence="1 4">AcRS1</strain>
    </source>
</reference>
<evidence type="ECO:0000313" key="3">
    <source>
        <dbReference type="Proteomes" id="UP000248798"/>
    </source>
</evidence>
<dbReference type="InterPro" id="IPR003718">
    <property type="entry name" value="OsmC/Ohr_fam"/>
</dbReference>
<reference evidence="2 3" key="1">
    <citation type="submission" date="2018-06" db="EMBL/GenBank/DDBJ databases">
        <title>Complete Genome Sequence of Desulfobacter hydrogenophilus (DSM3380).</title>
        <authorList>
            <person name="Marietou A."/>
            <person name="Schreiber L."/>
            <person name="Marshall I."/>
            <person name="Jorgensen B."/>
        </authorList>
    </citation>
    <scope>NUCLEOTIDE SEQUENCE [LARGE SCALE GENOMIC DNA]</scope>
    <source>
        <strain evidence="2 3">DSM 3380</strain>
    </source>
</reference>
<name>A0A328FE36_9BACT</name>
<evidence type="ECO:0000313" key="4">
    <source>
        <dbReference type="Proteomes" id="UP000293902"/>
    </source>
</evidence>
<dbReference type="EMBL" id="QLNI01000029">
    <property type="protein sequence ID" value="RAM01305.1"/>
    <property type="molecule type" value="Genomic_DNA"/>
</dbReference>
<dbReference type="Proteomes" id="UP000293902">
    <property type="component" value="Chromosome"/>
</dbReference>
<dbReference type="Proteomes" id="UP000248798">
    <property type="component" value="Unassembled WGS sequence"/>
</dbReference>
<dbReference type="RefSeq" id="WP_111957967.1">
    <property type="nucleotide sequence ID" value="NZ_CP036313.1"/>
</dbReference>
<dbReference type="AlphaFoldDB" id="A0A328FE36"/>
<dbReference type="InterPro" id="IPR036102">
    <property type="entry name" value="OsmC/Ohrsf"/>
</dbReference>